<feature type="transmembrane region" description="Helical" evidence="1">
    <location>
        <begin position="554"/>
        <end position="575"/>
    </location>
</feature>
<evidence type="ECO:0000313" key="2">
    <source>
        <dbReference type="EMBL" id="PJJ75727.1"/>
    </source>
</evidence>
<dbReference type="PANTHER" id="PTHR16214:SF3">
    <property type="entry name" value="TRANSMEMBRANE PROTEIN 260"/>
    <property type="match status" value="1"/>
</dbReference>
<protein>
    <submittedName>
        <fullName evidence="2">Uncharacterized protein DUF2723</fullName>
    </submittedName>
</protein>
<evidence type="ECO:0000313" key="3">
    <source>
        <dbReference type="Proteomes" id="UP000230000"/>
    </source>
</evidence>
<organism evidence="2 3">
    <name type="scientific">Thermoflavifilum aggregans</name>
    <dbReference type="NCBI Taxonomy" id="454188"/>
    <lineage>
        <taxon>Bacteria</taxon>
        <taxon>Pseudomonadati</taxon>
        <taxon>Bacteroidota</taxon>
        <taxon>Chitinophagia</taxon>
        <taxon>Chitinophagales</taxon>
        <taxon>Chitinophagaceae</taxon>
        <taxon>Thermoflavifilum</taxon>
    </lineage>
</organism>
<feature type="transmembrane region" description="Helical" evidence="1">
    <location>
        <begin position="587"/>
        <end position="607"/>
    </location>
</feature>
<sequence>MATYKRINLITGWIVCIFASIVYILTREATGSFWDCGEFISCAYKLQIPHPPGAPLFILLGRLFIILFSGSLNAVHPSTTAALDVNLLSALASGFTILFLFWTITYFAKRLLINQQQQPSTAQIIVIMGAGVVGALAYTFSDSFWFSAVEGEVYGLSSLFTALVFWTMIKWDEAASRHDPDADRWIVLTFYLMGLSIGVHLLCLLVIPAVVMIYYLQRYPISRRGIFWAFVVGCLLTGFVQTFVIRYSVKLAAWFDIFFVNNLHLPFNSGSYFFIILLAACIAAGIIWTKRKQKYLLHLGLWCFAFLMFGYATYFTTLIRSNANPAIDMYNVDNPISLLGYLDREQYGDWPILYGPYFTAQPTGIKETGYIYEKGKDRYEIVGRKIKYTYASSDMHLFPRVWDNNNSQHHVDFYRDWLGLAPNEQPDFIDNIKWFLGYQVGWMYMRYFLWNFSGRQNDIQGLGNPRDGNWITGIPFLDNWRLGDQSKMPDSLKHNQAHNRLFALPLILGLIGLFFHLNRRLTDFIVVLLLFFFTGLAIVIYLNQAGPQPRERDYAYVGSFYAFAIWIGLGVLWVYEKLLAVWKQKANLSAVTASVICLLAVPVLMGFQEWDDHDRSQKTLPRDVAKDYLESCAPNAILFTSGDNDTYPLWYAQEVEGIRTDVRVVNLSLLGVDWYINQLRYKVNDADAVPMIWQPEQYFGDRRNYIRYFELAQMPKDQYFNLEEVLHFMGSDDPKDQLQDQYTGERINFLPAKNLYVPVDKATVLKNGTVPLSDSARIVSALQFTLQTNILFKNDLMVLNIIAANHWNRPIYFTSPFPGNQLGLNQYLHNEGMVYRLVPVEKPASAAMGETDTLYASSMYATMLHRFGFGGADRPGTYFDETNRGMLLNIRNAFAREAQALAFAGKKDSALQLMHHLNKHMLPEDVPYGYTSSGNVHNISSLQLAYASYLAGDSLLAHTISRDVIRDCQQQIQYYQALGPLLTNDLADDKQRAEMIIQQLQLWEKSFRNDSLEHKLLEEDEE</sequence>
<comment type="caution">
    <text evidence="2">The sequence shown here is derived from an EMBL/GenBank/DDBJ whole genome shotgun (WGS) entry which is preliminary data.</text>
</comment>
<feature type="transmembrane region" description="Helical" evidence="1">
    <location>
        <begin position="227"/>
        <end position="249"/>
    </location>
</feature>
<gene>
    <name evidence="2" type="ORF">BXY57_1312</name>
</gene>
<feature type="transmembrane region" description="Helical" evidence="1">
    <location>
        <begin position="7"/>
        <end position="25"/>
    </location>
</feature>
<dbReference type="PANTHER" id="PTHR16214">
    <property type="entry name" value="TRANSMEMBRANE PROTEIN 260"/>
    <property type="match status" value="1"/>
</dbReference>
<dbReference type="RefSeq" id="WP_100314298.1">
    <property type="nucleotide sequence ID" value="NZ_PGFG01000001.1"/>
</dbReference>
<dbReference type="OrthoDB" id="9807602at2"/>
<keyword evidence="1" id="KW-0812">Transmembrane</keyword>
<name>A0A2M9CUZ1_9BACT</name>
<dbReference type="AlphaFoldDB" id="A0A2M9CUZ1"/>
<keyword evidence="3" id="KW-1185">Reference proteome</keyword>
<feature type="transmembrane region" description="Helical" evidence="1">
    <location>
        <begin position="524"/>
        <end position="542"/>
    </location>
</feature>
<dbReference type="Pfam" id="PF11028">
    <property type="entry name" value="TMEM260-like"/>
    <property type="match status" value="1"/>
</dbReference>
<keyword evidence="1" id="KW-0472">Membrane</keyword>
<feature type="transmembrane region" description="Helical" evidence="1">
    <location>
        <begin position="120"/>
        <end position="141"/>
    </location>
</feature>
<proteinExistence type="predicted"/>
<feature type="transmembrane region" description="Helical" evidence="1">
    <location>
        <begin position="269"/>
        <end position="288"/>
    </location>
</feature>
<dbReference type="InterPro" id="IPR021280">
    <property type="entry name" value="TMEM260-like"/>
</dbReference>
<dbReference type="InterPro" id="IPR052724">
    <property type="entry name" value="GT117_domain-containing"/>
</dbReference>
<dbReference type="EMBL" id="PGFG01000001">
    <property type="protein sequence ID" value="PJJ75727.1"/>
    <property type="molecule type" value="Genomic_DNA"/>
</dbReference>
<keyword evidence="1" id="KW-1133">Transmembrane helix</keyword>
<feature type="transmembrane region" description="Helical" evidence="1">
    <location>
        <begin position="54"/>
        <end position="75"/>
    </location>
</feature>
<accession>A0A2M9CUZ1</accession>
<feature type="transmembrane region" description="Helical" evidence="1">
    <location>
        <begin position="153"/>
        <end position="169"/>
    </location>
</feature>
<dbReference type="Proteomes" id="UP000230000">
    <property type="component" value="Unassembled WGS sequence"/>
</dbReference>
<feature type="transmembrane region" description="Helical" evidence="1">
    <location>
        <begin position="295"/>
        <end position="315"/>
    </location>
</feature>
<feature type="transmembrane region" description="Helical" evidence="1">
    <location>
        <begin position="189"/>
        <end position="215"/>
    </location>
</feature>
<feature type="transmembrane region" description="Helical" evidence="1">
    <location>
        <begin position="87"/>
        <end position="108"/>
    </location>
</feature>
<evidence type="ECO:0000256" key="1">
    <source>
        <dbReference type="SAM" id="Phobius"/>
    </source>
</evidence>
<reference evidence="2 3" key="1">
    <citation type="submission" date="2017-11" db="EMBL/GenBank/DDBJ databases">
        <title>Genomic Encyclopedia of Archaeal and Bacterial Type Strains, Phase II (KMG-II): From Individual Species to Whole Genera.</title>
        <authorList>
            <person name="Goeker M."/>
        </authorList>
    </citation>
    <scope>NUCLEOTIDE SEQUENCE [LARGE SCALE GENOMIC DNA]</scope>
    <source>
        <strain evidence="2 3">DSM 27268</strain>
    </source>
</reference>
<feature type="transmembrane region" description="Helical" evidence="1">
    <location>
        <begin position="501"/>
        <end position="517"/>
    </location>
</feature>